<dbReference type="EMBL" id="RCHU01000016">
    <property type="protein sequence ID" value="TKS17911.1"/>
    <property type="molecule type" value="Genomic_DNA"/>
</dbReference>
<evidence type="ECO:0000256" key="12">
    <source>
        <dbReference type="ARBA" id="ARBA00023136"/>
    </source>
</evidence>
<evidence type="ECO:0000256" key="1">
    <source>
        <dbReference type="ARBA" id="ARBA00000900"/>
    </source>
</evidence>
<dbReference type="CDD" id="cd16461">
    <property type="entry name" value="RING-H2_EL5-like"/>
    <property type="match status" value="1"/>
</dbReference>
<evidence type="ECO:0000256" key="4">
    <source>
        <dbReference type="ARBA" id="ARBA00012483"/>
    </source>
</evidence>
<keyword evidence="7" id="KW-0479">Metal-binding</keyword>
<dbReference type="GO" id="GO:0016567">
    <property type="term" value="P:protein ubiquitination"/>
    <property type="evidence" value="ECO:0007669"/>
    <property type="project" value="InterPro"/>
</dbReference>
<gene>
    <name evidence="17" type="ORF">D5086_0000007600</name>
</gene>
<dbReference type="Pfam" id="PF13639">
    <property type="entry name" value="zf-RING_2"/>
    <property type="match status" value="1"/>
</dbReference>
<dbReference type="InterPro" id="IPR044600">
    <property type="entry name" value="ATL1/ATL16-like"/>
</dbReference>
<dbReference type="Gene3D" id="3.30.40.10">
    <property type="entry name" value="Zinc/RING finger domain, C3HC4 (zinc finger)"/>
    <property type="match status" value="1"/>
</dbReference>
<evidence type="ECO:0000259" key="16">
    <source>
        <dbReference type="PROSITE" id="PS50089"/>
    </source>
</evidence>
<dbReference type="InterPro" id="IPR013083">
    <property type="entry name" value="Znf_RING/FYVE/PHD"/>
</dbReference>
<keyword evidence="9" id="KW-0833">Ubl conjugation pathway</keyword>
<comment type="similarity">
    <text evidence="13">Belongs to the RING-type zinc finger family. ATL subfamily.</text>
</comment>
<dbReference type="GO" id="GO:0061630">
    <property type="term" value="F:ubiquitin protein ligase activity"/>
    <property type="evidence" value="ECO:0007669"/>
    <property type="project" value="UniProtKB-EC"/>
</dbReference>
<dbReference type="FunFam" id="3.30.40.10:FF:000187">
    <property type="entry name" value="E3 ubiquitin-protein ligase ATL6"/>
    <property type="match status" value="1"/>
</dbReference>
<dbReference type="PANTHER" id="PTHR46913">
    <property type="entry name" value="RING-H2 FINGER PROTEIN ATL16"/>
    <property type="match status" value="1"/>
</dbReference>
<proteinExistence type="inferred from homology"/>
<comment type="catalytic activity">
    <reaction evidence="1">
        <text>S-ubiquitinyl-[E2 ubiquitin-conjugating enzyme]-L-cysteine + [acceptor protein]-L-lysine = [E2 ubiquitin-conjugating enzyme]-L-cysteine + N(6)-ubiquitinyl-[acceptor protein]-L-lysine.</text>
        <dbReference type="EC" id="2.3.2.27"/>
    </reaction>
</comment>
<evidence type="ECO:0000256" key="14">
    <source>
        <dbReference type="PROSITE-ProRule" id="PRU00175"/>
    </source>
</evidence>
<dbReference type="PROSITE" id="PS50089">
    <property type="entry name" value="ZF_RING_2"/>
    <property type="match status" value="1"/>
</dbReference>
<evidence type="ECO:0000256" key="8">
    <source>
        <dbReference type="ARBA" id="ARBA00022771"/>
    </source>
</evidence>
<evidence type="ECO:0000256" key="10">
    <source>
        <dbReference type="ARBA" id="ARBA00022833"/>
    </source>
</evidence>
<dbReference type="InterPro" id="IPR001841">
    <property type="entry name" value="Znf_RING"/>
</dbReference>
<evidence type="ECO:0000256" key="13">
    <source>
        <dbReference type="ARBA" id="ARBA00024209"/>
    </source>
</evidence>
<evidence type="ECO:0000256" key="5">
    <source>
        <dbReference type="ARBA" id="ARBA00022679"/>
    </source>
</evidence>
<evidence type="ECO:0000256" key="7">
    <source>
        <dbReference type="ARBA" id="ARBA00022723"/>
    </source>
</evidence>
<dbReference type="SUPFAM" id="SSF57850">
    <property type="entry name" value="RING/U-box"/>
    <property type="match status" value="1"/>
</dbReference>
<dbReference type="STRING" id="43335.A0A4U5R3S3"/>
<accession>A0A4U5R3S3</accession>
<name>A0A4U5R3S3_POPAL</name>
<keyword evidence="10" id="KW-0862">Zinc</keyword>
<dbReference type="GO" id="GO:0016020">
    <property type="term" value="C:membrane"/>
    <property type="evidence" value="ECO:0007669"/>
    <property type="project" value="UniProtKB-SubCell"/>
</dbReference>
<evidence type="ECO:0000256" key="15">
    <source>
        <dbReference type="SAM" id="Phobius"/>
    </source>
</evidence>
<comment type="subcellular location">
    <subcellularLocation>
        <location evidence="2">Membrane</location>
        <topology evidence="2">Single-pass membrane protein</topology>
    </subcellularLocation>
</comment>
<feature type="transmembrane region" description="Helical" evidence="15">
    <location>
        <begin position="31"/>
        <end position="55"/>
    </location>
</feature>
<dbReference type="AlphaFoldDB" id="A0A4U5R3S3"/>
<evidence type="ECO:0000256" key="11">
    <source>
        <dbReference type="ARBA" id="ARBA00022989"/>
    </source>
</evidence>
<organism evidence="17">
    <name type="scientific">Populus alba</name>
    <name type="common">White poplar</name>
    <dbReference type="NCBI Taxonomy" id="43335"/>
    <lineage>
        <taxon>Eukaryota</taxon>
        <taxon>Viridiplantae</taxon>
        <taxon>Streptophyta</taxon>
        <taxon>Embryophyta</taxon>
        <taxon>Tracheophyta</taxon>
        <taxon>Spermatophyta</taxon>
        <taxon>Magnoliopsida</taxon>
        <taxon>eudicotyledons</taxon>
        <taxon>Gunneridae</taxon>
        <taxon>Pentapetalae</taxon>
        <taxon>rosids</taxon>
        <taxon>fabids</taxon>
        <taxon>Malpighiales</taxon>
        <taxon>Salicaceae</taxon>
        <taxon>Saliceae</taxon>
        <taxon>Populus</taxon>
    </lineage>
</organism>
<comment type="caution">
    <text evidence="17">The sequence shown here is derived from an EMBL/GenBank/DDBJ whole genome shotgun (WGS) entry which is preliminary data.</text>
</comment>
<dbReference type="GO" id="GO:0008270">
    <property type="term" value="F:zinc ion binding"/>
    <property type="evidence" value="ECO:0007669"/>
    <property type="project" value="UniProtKB-KW"/>
</dbReference>
<feature type="domain" description="RING-type" evidence="16">
    <location>
        <begin position="122"/>
        <end position="164"/>
    </location>
</feature>
<sequence length="344" mass="39682">MAPVHRQYYIHAFRNQQNLIYQQPSPTSDHAFPLLAIAVLSIMGTAFLLVGYYVFVNKCCSNWNQFNLIRWFTVWRARRNEDSFIALSPTMWNRGLDESVIREIPTFQYRREEGRERSSCGCVVCLNEFQEQDMLRVLPNCSHAFHLDCIDIWFQSNANCPLCRTSISGSGTKYPVDRIIAPSSSPQGSQPYTDSLMGSDEDYVVIELGGEDDGGLLPPRQHERNTSREVQMRLRSRSPMKIEQKLGKLKTRKQHHISIMGDECIDVRGKDDQFSIQPLRRSFSLDSAVDRQLYSSVQAIIHQNIHHREISNTEESSNRVLRSVFPFVHVRGSRKAVRPVEFEI</sequence>
<keyword evidence="8 14" id="KW-0863">Zinc-finger</keyword>
<reference evidence="17" key="1">
    <citation type="submission" date="2018-10" db="EMBL/GenBank/DDBJ databases">
        <title>Population genomic analysis revealed the cold adaptation of white poplar.</title>
        <authorList>
            <person name="Liu Y.-J."/>
        </authorList>
    </citation>
    <scope>NUCLEOTIDE SEQUENCE [LARGE SCALE GENOMIC DNA]</scope>
    <source>
        <strain evidence="17">PAL-ZL1</strain>
    </source>
</reference>
<evidence type="ECO:0000313" key="17">
    <source>
        <dbReference type="EMBL" id="TKS17911.1"/>
    </source>
</evidence>
<keyword evidence="5" id="KW-0808">Transferase</keyword>
<evidence type="ECO:0000256" key="6">
    <source>
        <dbReference type="ARBA" id="ARBA00022692"/>
    </source>
</evidence>
<keyword evidence="11 15" id="KW-1133">Transmembrane helix</keyword>
<dbReference type="EC" id="2.3.2.27" evidence="4"/>
<evidence type="ECO:0000256" key="2">
    <source>
        <dbReference type="ARBA" id="ARBA00004167"/>
    </source>
</evidence>
<evidence type="ECO:0000256" key="3">
    <source>
        <dbReference type="ARBA" id="ARBA00004906"/>
    </source>
</evidence>
<comment type="pathway">
    <text evidence="3">Protein modification; protein ubiquitination.</text>
</comment>
<keyword evidence="12 15" id="KW-0472">Membrane</keyword>
<dbReference type="SMART" id="SM00184">
    <property type="entry name" value="RING"/>
    <property type="match status" value="1"/>
</dbReference>
<dbReference type="PANTHER" id="PTHR46913:SF8">
    <property type="entry name" value="RING-TYPE E3 UBIQUITIN TRANSFERASE"/>
    <property type="match status" value="1"/>
</dbReference>
<keyword evidence="6 15" id="KW-0812">Transmembrane</keyword>
<evidence type="ECO:0000256" key="9">
    <source>
        <dbReference type="ARBA" id="ARBA00022786"/>
    </source>
</evidence>
<protein>
    <recommendedName>
        <fullName evidence="4">RING-type E3 ubiquitin transferase</fullName>
        <ecNumber evidence="4">2.3.2.27</ecNumber>
    </recommendedName>
</protein>